<keyword evidence="1" id="KW-0347">Helicase</keyword>
<keyword evidence="1" id="KW-0067">ATP-binding</keyword>
<feature type="domain" description="DEAD-box helicase OB fold" evidence="3">
    <location>
        <begin position="16"/>
        <end position="90"/>
    </location>
</feature>
<comment type="caution">
    <text evidence="4">The sequence shown here is derived from an EMBL/GenBank/DDBJ whole genome shotgun (WGS) entry which is preliminary data.</text>
</comment>
<keyword evidence="1" id="KW-0547">Nucleotide-binding</keyword>
<keyword evidence="2" id="KW-1133">Transmembrane helix</keyword>
<dbReference type="EMBL" id="JAJSOW010000103">
    <property type="protein sequence ID" value="KAI9174912.1"/>
    <property type="molecule type" value="Genomic_DNA"/>
</dbReference>
<keyword evidence="5" id="KW-1185">Reference proteome</keyword>
<organism evidence="4 5">
    <name type="scientific">Acer negundo</name>
    <name type="common">Box elder</name>
    <dbReference type="NCBI Taxonomy" id="4023"/>
    <lineage>
        <taxon>Eukaryota</taxon>
        <taxon>Viridiplantae</taxon>
        <taxon>Streptophyta</taxon>
        <taxon>Embryophyta</taxon>
        <taxon>Tracheophyta</taxon>
        <taxon>Spermatophyta</taxon>
        <taxon>Magnoliopsida</taxon>
        <taxon>eudicotyledons</taxon>
        <taxon>Gunneridae</taxon>
        <taxon>Pentapetalae</taxon>
        <taxon>rosids</taxon>
        <taxon>malvids</taxon>
        <taxon>Sapindales</taxon>
        <taxon>Sapindaceae</taxon>
        <taxon>Hippocastanoideae</taxon>
        <taxon>Acereae</taxon>
        <taxon>Acer</taxon>
    </lineage>
</organism>
<keyword evidence="2" id="KW-0472">Membrane</keyword>
<keyword evidence="1" id="KW-0378">Hydrolase</keyword>
<evidence type="ECO:0000313" key="4">
    <source>
        <dbReference type="EMBL" id="KAI9174912.1"/>
    </source>
</evidence>
<dbReference type="GO" id="GO:0004386">
    <property type="term" value="F:helicase activity"/>
    <property type="evidence" value="ECO:0007669"/>
    <property type="project" value="UniProtKB-KW"/>
</dbReference>
<keyword evidence="2" id="KW-0812">Transmembrane</keyword>
<feature type="transmembrane region" description="Helical" evidence="2">
    <location>
        <begin position="92"/>
        <end position="118"/>
    </location>
</feature>
<sequence length="119" mass="13468">MSSSKNNLLQNEEELLCQAIYVSWVDRVAIRVRPKPGSGDWKVNAVRYQACMVKEDVFLHRQSLVVDSAPEFLVYSELLHTKRPYKHGATQYMALIGGNSICIVFQLSVVMSIICLCFA</sequence>
<evidence type="ECO:0000259" key="3">
    <source>
        <dbReference type="Pfam" id="PF07717"/>
    </source>
</evidence>
<evidence type="ECO:0000256" key="1">
    <source>
        <dbReference type="ARBA" id="ARBA00022806"/>
    </source>
</evidence>
<reference evidence="4" key="2">
    <citation type="submission" date="2023-02" db="EMBL/GenBank/DDBJ databases">
        <authorList>
            <person name="Swenson N.G."/>
            <person name="Wegrzyn J.L."/>
            <person name="Mcevoy S.L."/>
        </authorList>
    </citation>
    <scope>NUCLEOTIDE SEQUENCE</scope>
    <source>
        <strain evidence="4">91603</strain>
        <tissue evidence="4">Leaf</tissue>
    </source>
</reference>
<accession>A0AAD5ISD6</accession>
<dbReference type="AlphaFoldDB" id="A0AAD5ISD6"/>
<gene>
    <name evidence="4" type="ORF">LWI28_024503</name>
</gene>
<proteinExistence type="predicted"/>
<dbReference type="InterPro" id="IPR011709">
    <property type="entry name" value="DEAD-box_helicase_OB_fold"/>
</dbReference>
<evidence type="ECO:0000313" key="5">
    <source>
        <dbReference type="Proteomes" id="UP001064489"/>
    </source>
</evidence>
<protein>
    <recommendedName>
        <fullName evidence="3">DEAD-box helicase OB fold domain-containing protein</fullName>
    </recommendedName>
</protein>
<reference evidence="4" key="1">
    <citation type="journal article" date="2022" name="Plant J.">
        <title>Strategies of tolerance reflected in two North American maple genomes.</title>
        <authorList>
            <person name="McEvoy S.L."/>
            <person name="Sezen U.U."/>
            <person name="Trouern-Trend A."/>
            <person name="McMahon S.M."/>
            <person name="Schaberg P.G."/>
            <person name="Yang J."/>
            <person name="Wegrzyn J.L."/>
            <person name="Swenson N.G."/>
        </authorList>
    </citation>
    <scope>NUCLEOTIDE SEQUENCE</scope>
    <source>
        <strain evidence="4">91603</strain>
    </source>
</reference>
<dbReference type="Proteomes" id="UP001064489">
    <property type="component" value="Chromosome 8"/>
</dbReference>
<evidence type="ECO:0000256" key="2">
    <source>
        <dbReference type="SAM" id="Phobius"/>
    </source>
</evidence>
<name>A0AAD5ISD6_ACENE</name>
<dbReference type="Pfam" id="PF07717">
    <property type="entry name" value="OB_NTP_bind"/>
    <property type="match status" value="1"/>
</dbReference>